<comment type="similarity">
    <text evidence="5">Belongs to the truncated hemoglobin family. Group II subfamily.</text>
</comment>
<dbReference type="Pfam" id="PF01152">
    <property type="entry name" value="Bac_globin"/>
    <property type="match status" value="1"/>
</dbReference>
<gene>
    <name evidence="6" type="ORF">DFR40_0631</name>
</gene>
<evidence type="ECO:0000256" key="2">
    <source>
        <dbReference type="ARBA" id="ARBA00022617"/>
    </source>
</evidence>
<evidence type="ECO:0000256" key="3">
    <source>
        <dbReference type="ARBA" id="ARBA00022723"/>
    </source>
</evidence>
<dbReference type="EMBL" id="RBXP01000011">
    <property type="protein sequence ID" value="RKT60497.1"/>
    <property type="molecule type" value="Genomic_DNA"/>
</dbReference>
<evidence type="ECO:0000256" key="4">
    <source>
        <dbReference type="ARBA" id="ARBA00023004"/>
    </source>
</evidence>
<dbReference type="GO" id="GO:0020037">
    <property type="term" value="F:heme binding"/>
    <property type="evidence" value="ECO:0007669"/>
    <property type="project" value="InterPro"/>
</dbReference>
<evidence type="ECO:0000313" key="7">
    <source>
        <dbReference type="Proteomes" id="UP000270626"/>
    </source>
</evidence>
<organism evidence="6 7">
    <name type="scientific">Azonexus fungiphilus</name>
    <dbReference type="NCBI Taxonomy" id="146940"/>
    <lineage>
        <taxon>Bacteria</taxon>
        <taxon>Pseudomonadati</taxon>
        <taxon>Pseudomonadota</taxon>
        <taxon>Betaproteobacteria</taxon>
        <taxon>Rhodocyclales</taxon>
        <taxon>Azonexaceae</taxon>
        <taxon>Azonexus</taxon>
    </lineage>
</organism>
<dbReference type="InterPro" id="IPR001486">
    <property type="entry name" value="Hemoglobin_trunc"/>
</dbReference>
<dbReference type="PANTHER" id="PTHR47366">
    <property type="entry name" value="TWO-ON-TWO HEMOGLOBIN-3"/>
    <property type="match status" value="1"/>
</dbReference>
<keyword evidence="1" id="KW-0813">Transport</keyword>
<dbReference type="InterPro" id="IPR009050">
    <property type="entry name" value="Globin-like_sf"/>
</dbReference>
<dbReference type="InterPro" id="IPR044203">
    <property type="entry name" value="GlbO/GLB3-like"/>
</dbReference>
<keyword evidence="7" id="KW-1185">Reference proteome</keyword>
<reference evidence="6 7" key="1">
    <citation type="submission" date="2018-10" db="EMBL/GenBank/DDBJ databases">
        <title>Genomic Encyclopedia of Type Strains, Phase IV (KMG-IV): sequencing the most valuable type-strain genomes for metagenomic binning, comparative biology and taxonomic classification.</title>
        <authorList>
            <person name="Goeker M."/>
        </authorList>
    </citation>
    <scope>NUCLEOTIDE SEQUENCE [LARGE SCALE GENOMIC DNA]</scope>
    <source>
        <strain evidence="6 7">DSM 23841</strain>
    </source>
</reference>
<keyword evidence="3" id="KW-0479">Metal-binding</keyword>
<evidence type="ECO:0000256" key="5">
    <source>
        <dbReference type="ARBA" id="ARBA00034496"/>
    </source>
</evidence>
<dbReference type="RefSeq" id="WP_121457024.1">
    <property type="nucleotide sequence ID" value="NZ_JAANMQ010000006.1"/>
</dbReference>
<dbReference type="OrthoDB" id="9790913at2"/>
<keyword evidence="4" id="KW-0408">Iron</keyword>
<dbReference type="GO" id="GO:0019825">
    <property type="term" value="F:oxygen binding"/>
    <property type="evidence" value="ECO:0007669"/>
    <property type="project" value="InterPro"/>
</dbReference>
<dbReference type="Gene3D" id="1.10.490.10">
    <property type="entry name" value="Globins"/>
    <property type="match status" value="1"/>
</dbReference>
<evidence type="ECO:0000256" key="1">
    <source>
        <dbReference type="ARBA" id="ARBA00022448"/>
    </source>
</evidence>
<dbReference type="CDD" id="cd14773">
    <property type="entry name" value="TrHb2_PhHbO-like_O"/>
    <property type="match status" value="1"/>
</dbReference>
<protein>
    <submittedName>
        <fullName evidence="6">Hemoglobin</fullName>
    </submittedName>
</protein>
<keyword evidence="2" id="KW-0349">Heme</keyword>
<name>A0A495WH00_9RHOO</name>
<evidence type="ECO:0000313" key="6">
    <source>
        <dbReference type="EMBL" id="RKT60497.1"/>
    </source>
</evidence>
<dbReference type="PANTHER" id="PTHR47366:SF1">
    <property type="entry name" value="TWO-ON-TWO HEMOGLOBIN-3"/>
    <property type="match status" value="1"/>
</dbReference>
<dbReference type="AlphaFoldDB" id="A0A495WH00"/>
<proteinExistence type="inferred from homology"/>
<dbReference type="InterPro" id="IPR012292">
    <property type="entry name" value="Globin/Proto"/>
</dbReference>
<comment type="caution">
    <text evidence="6">The sequence shown here is derived from an EMBL/GenBank/DDBJ whole genome shotgun (WGS) entry which is preliminary data.</text>
</comment>
<sequence length="130" mass="14926">MEAQQSTTYEKIGGEATVGKLADRFYELMDSVPQFAELRAMHPESLQGSRDKLYKFLSGWFGGPDLFVQEYGHPRLRARHMPFAIGTLERDQWVACMVLAMEDVGIEEDVRKVLLNNFFNTADFMRNKEG</sequence>
<dbReference type="SUPFAM" id="SSF46458">
    <property type="entry name" value="Globin-like"/>
    <property type="match status" value="1"/>
</dbReference>
<dbReference type="GO" id="GO:0005344">
    <property type="term" value="F:oxygen carrier activity"/>
    <property type="evidence" value="ECO:0007669"/>
    <property type="project" value="InterPro"/>
</dbReference>
<dbReference type="Proteomes" id="UP000270626">
    <property type="component" value="Unassembled WGS sequence"/>
</dbReference>
<accession>A0A495WH00</accession>
<dbReference type="GO" id="GO:0046872">
    <property type="term" value="F:metal ion binding"/>
    <property type="evidence" value="ECO:0007669"/>
    <property type="project" value="UniProtKB-KW"/>
</dbReference>